<evidence type="ECO:0000256" key="2">
    <source>
        <dbReference type="ARBA" id="ARBA00023125"/>
    </source>
</evidence>
<comment type="caution">
    <text evidence="5">The sequence shown here is derived from an EMBL/GenBank/DDBJ whole genome shotgun (WGS) entry which is preliminary data.</text>
</comment>
<sequence length="284" mass="32443">MPQVDRYKPRTVAIEFMPYEDFHDLPRLERNVIVLVTNGQITLTLNEQLLTIVAPAILCLNATDRITVHDQQALAAQAFAFHPDFLKVAPLVSSGADYALTLTLQTGNRLCQASKVNERVFALTTHSYYLIFNWFSILGIEVLAQSDSLWVCRIKQQLIQIFTILENLFRDKSNNPLDLALDYIYLHYAEPLTLDQIIQAAHANRNTLNALFKHNYGVSVMVFVSNYRIKIAKVMLVHTGMSITEIAATVGFNYDTYFMRKFMQVEGQSPTDYRKSTRIVSREV</sequence>
<dbReference type="PANTHER" id="PTHR43280:SF2">
    <property type="entry name" value="HTH-TYPE TRANSCRIPTIONAL REGULATOR EXSA"/>
    <property type="match status" value="1"/>
</dbReference>
<reference evidence="5 6" key="1">
    <citation type="submission" date="2021-11" db="EMBL/GenBank/DDBJ databases">
        <authorList>
            <person name="Depoorter E."/>
        </authorList>
    </citation>
    <scope>NUCLEOTIDE SEQUENCE [LARGE SCALE GENOMIC DNA]</scope>
    <source>
        <strain evidence="5 6">LMG 24289</strain>
    </source>
</reference>
<dbReference type="Proteomes" id="UP000789707">
    <property type="component" value="Unassembled WGS sequence"/>
</dbReference>
<keyword evidence="6" id="KW-1185">Reference proteome</keyword>
<dbReference type="RefSeq" id="WP_230095966.1">
    <property type="nucleotide sequence ID" value="NZ_CAKKNS010000001.1"/>
</dbReference>
<accession>A0ABN8BH33</accession>
<dbReference type="PANTHER" id="PTHR43280">
    <property type="entry name" value="ARAC-FAMILY TRANSCRIPTIONAL REGULATOR"/>
    <property type="match status" value="1"/>
</dbReference>
<evidence type="ECO:0000256" key="1">
    <source>
        <dbReference type="ARBA" id="ARBA00023015"/>
    </source>
</evidence>
<dbReference type="InterPro" id="IPR009057">
    <property type="entry name" value="Homeodomain-like_sf"/>
</dbReference>
<dbReference type="EMBL" id="CAKKNS010000001">
    <property type="protein sequence ID" value="CAH0415889.1"/>
    <property type="molecule type" value="Genomic_DNA"/>
</dbReference>
<evidence type="ECO:0000259" key="4">
    <source>
        <dbReference type="PROSITE" id="PS01124"/>
    </source>
</evidence>
<evidence type="ECO:0000313" key="6">
    <source>
        <dbReference type="Proteomes" id="UP000789707"/>
    </source>
</evidence>
<keyword evidence="2" id="KW-0238">DNA-binding</keyword>
<dbReference type="Pfam" id="PF12833">
    <property type="entry name" value="HTH_18"/>
    <property type="match status" value="1"/>
</dbReference>
<proteinExistence type="predicted"/>
<gene>
    <name evidence="5" type="primary">rhaR_1</name>
    <name evidence="5" type="ORF">WFA24289_00187</name>
</gene>
<dbReference type="PROSITE" id="PS01124">
    <property type="entry name" value="HTH_ARAC_FAMILY_2"/>
    <property type="match status" value="1"/>
</dbReference>
<keyword evidence="3" id="KW-0804">Transcription</keyword>
<organism evidence="5 6">
    <name type="scientific">Periweissella fabaria</name>
    <dbReference type="NCBI Taxonomy" id="546157"/>
    <lineage>
        <taxon>Bacteria</taxon>
        <taxon>Bacillati</taxon>
        <taxon>Bacillota</taxon>
        <taxon>Bacilli</taxon>
        <taxon>Lactobacillales</taxon>
        <taxon>Lactobacillaceae</taxon>
        <taxon>Periweissella</taxon>
    </lineage>
</organism>
<dbReference type="Gene3D" id="1.10.10.60">
    <property type="entry name" value="Homeodomain-like"/>
    <property type="match status" value="2"/>
</dbReference>
<protein>
    <submittedName>
        <fullName evidence="5">HTH-type transcriptional activator RhaR</fullName>
    </submittedName>
</protein>
<dbReference type="SUPFAM" id="SSF46689">
    <property type="entry name" value="Homeodomain-like"/>
    <property type="match status" value="2"/>
</dbReference>
<keyword evidence="1" id="KW-0805">Transcription regulation</keyword>
<dbReference type="InterPro" id="IPR018060">
    <property type="entry name" value="HTH_AraC"/>
</dbReference>
<feature type="domain" description="HTH araC/xylS-type" evidence="4">
    <location>
        <begin position="178"/>
        <end position="276"/>
    </location>
</feature>
<dbReference type="SMART" id="SM00342">
    <property type="entry name" value="HTH_ARAC"/>
    <property type="match status" value="1"/>
</dbReference>
<evidence type="ECO:0000313" key="5">
    <source>
        <dbReference type="EMBL" id="CAH0415889.1"/>
    </source>
</evidence>
<evidence type="ECO:0000256" key="3">
    <source>
        <dbReference type="ARBA" id="ARBA00023163"/>
    </source>
</evidence>
<name>A0ABN8BH33_9LACO</name>